<name>A0A3B0VBU8_9ZZZZ</name>
<organism evidence="1">
    <name type="scientific">hydrothermal vent metagenome</name>
    <dbReference type="NCBI Taxonomy" id="652676"/>
    <lineage>
        <taxon>unclassified sequences</taxon>
        <taxon>metagenomes</taxon>
        <taxon>ecological metagenomes</taxon>
    </lineage>
</organism>
<reference evidence="1" key="1">
    <citation type="submission" date="2018-06" db="EMBL/GenBank/DDBJ databases">
        <authorList>
            <person name="Zhirakovskaya E."/>
        </authorList>
    </citation>
    <scope>NUCLEOTIDE SEQUENCE</scope>
</reference>
<dbReference type="EMBL" id="UOET01000366">
    <property type="protein sequence ID" value="VAW29446.1"/>
    <property type="molecule type" value="Genomic_DNA"/>
</dbReference>
<accession>A0A3B0VBU8</accession>
<proteinExistence type="predicted"/>
<dbReference type="AlphaFoldDB" id="A0A3B0VBU8"/>
<evidence type="ECO:0000313" key="1">
    <source>
        <dbReference type="EMBL" id="VAW29446.1"/>
    </source>
</evidence>
<protein>
    <submittedName>
        <fullName evidence="1">Uncharacterized protein</fullName>
    </submittedName>
</protein>
<gene>
    <name evidence="1" type="ORF">MNBD_BACTEROID07-22</name>
</gene>
<sequence>MVEIGAAVARNDFGNEVDAAHGFLFEGVDFSGERLGDGVPVHVEVGGGEVFGECEAEVKPTSGFHLLDEGIGNGLSCFVVFGVAFQHGRFGSTASRTLSWHLLKIARNGSGRNAFVLTLAEKSVHGMTHFVK</sequence>
<feature type="non-terminal residue" evidence="1">
    <location>
        <position position="132"/>
    </location>
</feature>